<dbReference type="AlphaFoldDB" id="A0AAD6GAT3"/>
<dbReference type="InterPro" id="IPR000873">
    <property type="entry name" value="AMP-dep_synth/lig_dom"/>
</dbReference>
<evidence type="ECO:0000256" key="1">
    <source>
        <dbReference type="ARBA" id="ARBA00022450"/>
    </source>
</evidence>
<dbReference type="EMBL" id="JAQIZZ010000007">
    <property type="protein sequence ID" value="KAJ5531965.1"/>
    <property type="molecule type" value="Genomic_DNA"/>
</dbReference>
<comment type="caution">
    <text evidence="6">The sequence shown here is derived from an EMBL/GenBank/DDBJ whole genome shotgun (WGS) entry which is preliminary data.</text>
</comment>
<evidence type="ECO:0000259" key="4">
    <source>
        <dbReference type="Pfam" id="PF00550"/>
    </source>
</evidence>
<dbReference type="GO" id="GO:0044550">
    <property type="term" value="P:secondary metabolite biosynthetic process"/>
    <property type="evidence" value="ECO:0007669"/>
    <property type="project" value="UniProtKB-ARBA"/>
</dbReference>
<dbReference type="SUPFAM" id="SSF47336">
    <property type="entry name" value="ACP-like"/>
    <property type="match status" value="1"/>
</dbReference>
<dbReference type="InterPro" id="IPR042099">
    <property type="entry name" value="ANL_N_sf"/>
</dbReference>
<feature type="domain" description="Carrier" evidence="4">
    <location>
        <begin position="467"/>
        <end position="532"/>
    </location>
</feature>
<feature type="domain" description="Thioester reductase (TE)" evidence="5">
    <location>
        <begin position="582"/>
        <end position="819"/>
    </location>
</feature>
<gene>
    <name evidence="6" type="ORF">N7494_008517</name>
</gene>
<dbReference type="Gene3D" id="3.40.50.720">
    <property type="entry name" value="NAD(P)-binding Rossmann-like Domain"/>
    <property type="match status" value="1"/>
</dbReference>
<proteinExistence type="predicted"/>
<keyword evidence="2" id="KW-0597">Phosphoprotein</keyword>
<keyword evidence="7" id="KW-1185">Reference proteome</keyword>
<organism evidence="6 7">
    <name type="scientific">Penicillium frequentans</name>
    <dbReference type="NCBI Taxonomy" id="3151616"/>
    <lineage>
        <taxon>Eukaryota</taxon>
        <taxon>Fungi</taxon>
        <taxon>Dikarya</taxon>
        <taxon>Ascomycota</taxon>
        <taxon>Pezizomycotina</taxon>
        <taxon>Eurotiomycetes</taxon>
        <taxon>Eurotiomycetidae</taxon>
        <taxon>Eurotiales</taxon>
        <taxon>Aspergillaceae</taxon>
        <taxon>Penicillium</taxon>
    </lineage>
</organism>
<accession>A0AAD6GAT3</accession>
<evidence type="ECO:0000259" key="3">
    <source>
        <dbReference type="Pfam" id="PF00501"/>
    </source>
</evidence>
<dbReference type="Proteomes" id="UP001220324">
    <property type="component" value="Unassembled WGS sequence"/>
</dbReference>
<dbReference type="Gene3D" id="3.40.50.12780">
    <property type="entry name" value="N-terminal domain of ligase-like"/>
    <property type="match status" value="1"/>
</dbReference>
<keyword evidence="1" id="KW-0596">Phosphopantetheine</keyword>
<dbReference type="Pfam" id="PF07993">
    <property type="entry name" value="NAD_binding_4"/>
    <property type="match status" value="1"/>
</dbReference>
<dbReference type="Pfam" id="PF00550">
    <property type="entry name" value="PP-binding"/>
    <property type="match status" value="1"/>
</dbReference>
<dbReference type="InterPro" id="IPR009081">
    <property type="entry name" value="PP-bd_ACP"/>
</dbReference>
<dbReference type="Pfam" id="PF00501">
    <property type="entry name" value="AMP-binding"/>
    <property type="match status" value="1"/>
</dbReference>
<dbReference type="PROSITE" id="PS00455">
    <property type="entry name" value="AMP_BINDING"/>
    <property type="match status" value="1"/>
</dbReference>
<name>A0AAD6GAT3_9EURO</name>
<evidence type="ECO:0000256" key="2">
    <source>
        <dbReference type="ARBA" id="ARBA00022553"/>
    </source>
</evidence>
<dbReference type="PANTHER" id="PTHR43439:SF2">
    <property type="entry name" value="ENZYME, PUTATIVE (JCVI)-RELATED"/>
    <property type="match status" value="1"/>
</dbReference>
<evidence type="ECO:0000313" key="6">
    <source>
        <dbReference type="EMBL" id="KAJ5531965.1"/>
    </source>
</evidence>
<dbReference type="InterPro" id="IPR020845">
    <property type="entry name" value="AMP-binding_CS"/>
</dbReference>
<dbReference type="PANTHER" id="PTHR43439">
    <property type="entry name" value="PHENYLACETATE-COENZYME A LIGASE"/>
    <property type="match status" value="1"/>
</dbReference>
<dbReference type="Gene3D" id="1.10.1200.10">
    <property type="entry name" value="ACP-like"/>
    <property type="match status" value="1"/>
</dbReference>
<dbReference type="SUPFAM" id="SSF56801">
    <property type="entry name" value="Acetyl-CoA synthetase-like"/>
    <property type="match status" value="1"/>
</dbReference>
<protein>
    <submittedName>
        <fullName evidence="6">Acetyl-CoA synthetase-like protein</fullName>
    </submittedName>
</protein>
<evidence type="ECO:0000259" key="5">
    <source>
        <dbReference type="Pfam" id="PF07993"/>
    </source>
</evidence>
<dbReference type="InterPro" id="IPR051414">
    <property type="entry name" value="Adenylate-forming_Reductase"/>
</dbReference>
<sequence length="949" mass="104516">MSYDEWYNAITYKALANAINGIAHWLTKSLGPGHGEILAYLGPNDLRYPALVLGAVKAGYCMFLTSPRNSTEAHRSLLGKLNCTNLLAPVPYPPFVQTIVDAIPGPFNAMGVPSLDDLLTTEYPPFKYHKVYPHDASDRLVVLHTSGSTGIPKPIIWTLESAVKHMHMQRLEIPAGYEGQDRKGFGKRMYLTMPPFHAAGIGHLLIVTMPVDVTLIMPTATGLPTAANLELAQDAEALEYSSTHLEYVIYAGGDLPQAIGNIVAAKIPLMNGFGSSELGMLNVIHSPNRDPLTEWRYLQFHPELGVEHRHVSGGEYEAVLMISLSSSMERKTNPVSMEQHIVAANTEVTGCLVVGAQRFQAALLVELDRKSLGDDYAAIGKLWPSIEEANIPAPAHARIAKSHILFTSPEKPKLRAAKGTIQRASTLKIYAREIEKVHTDADEFSQLGARNLPGPGGVDDVVKVTEFIRGSILAITGWSAEKLSDGEIWFNLGFDSLQAITATRVLKQGLNFPNLTSNVIYMHPTVTGLTHALLHQGLEDPIETKSQSLMRERDELLQEFIGQIEAPNVQCFKAVDTQTVILTGSTGQLGTYLLDTLLKTPSVKHVYCLNRADRARGRRQERVAIYGLDPVNEARVTFWQANLSQAGFGLQPEQLRQLQQTATLVIHNAWAVNFNLSLASFKPQLAGVVNLVNFTGQARHAPRLFFISSISSTMGYGGTNDGLMPETVIKTTIPAPNGYANSKYIAEHLLAHAVQQGYNPALARVGQVAGPIRSHGLWSKSEWFPSLVLSSLHLSALPETIGQALDRVDWVPVDLLAEILVDLSLLQSPGVGVYHPVNLHPQSWKDIRPMIADALQVLEKTTEIIPLQEWILRVRQDIELVSQDKENLQIQLAKDPAAKLLDFFEDVMQQTEAENALDARGTALISQKLQMVDAVQAEWIQKWVKEWVQ</sequence>
<feature type="domain" description="AMP-dependent synthetase/ligase" evidence="3">
    <location>
        <begin position="7"/>
        <end position="280"/>
    </location>
</feature>
<reference evidence="6 7" key="1">
    <citation type="journal article" date="2023" name="IMA Fungus">
        <title>Comparative genomic study of the Penicillium genus elucidates a diverse pangenome and 15 lateral gene transfer events.</title>
        <authorList>
            <person name="Petersen C."/>
            <person name="Sorensen T."/>
            <person name="Nielsen M.R."/>
            <person name="Sondergaard T.E."/>
            <person name="Sorensen J.L."/>
            <person name="Fitzpatrick D.A."/>
            <person name="Frisvad J.C."/>
            <person name="Nielsen K.L."/>
        </authorList>
    </citation>
    <scope>NUCLEOTIDE SEQUENCE [LARGE SCALE GENOMIC DNA]</scope>
    <source>
        <strain evidence="6 7">IBT 35679</strain>
    </source>
</reference>
<dbReference type="SUPFAM" id="SSF51735">
    <property type="entry name" value="NAD(P)-binding Rossmann-fold domains"/>
    <property type="match status" value="1"/>
</dbReference>
<dbReference type="InterPro" id="IPR036736">
    <property type="entry name" value="ACP-like_sf"/>
</dbReference>
<evidence type="ECO:0000313" key="7">
    <source>
        <dbReference type="Proteomes" id="UP001220324"/>
    </source>
</evidence>
<dbReference type="InterPro" id="IPR013120">
    <property type="entry name" value="FAR_NAD-bd"/>
</dbReference>
<dbReference type="InterPro" id="IPR036291">
    <property type="entry name" value="NAD(P)-bd_dom_sf"/>
</dbReference>
<dbReference type="Pfam" id="PF23562">
    <property type="entry name" value="AMP-binding_C_3"/>
    <property type="match status" value="1"/>
</dbReference>